<feature type="chain" id="PRO_5012906737" description="Lipoprotein" evidence="1">
    <location>
        <begin position="20"/>
        <end position="186"/>
    </location>
</feature>
<protein>
    <recommendedName>
        <fullName evidence="4">Lipoprotein</fullName>
    </recommendedName>
</protein>
<evidence type="ECO:0000313" key="3">
    <source>
        <dbReference type="Proteomes" id="UP000184498"/>
    </source>
</evidence>
<sequence length="186" mass="21372">MKKLSLMLLALVLTINSCASFSRKMVKNDLSVLKKENISMIDGEYEFNGYEHINASNKHSDKIRNIASMLDFKNFNDCDKFIIKATNLKRKKYEIQFKFLKDDTLKHTFSYKANLKNGLLLLDNYSSKCHGIPYLLGGCISFQSRIGLTKDNNFLIQDYYENSGAFLLIIGAGYAINYAEKYKKLN</sequence>
<evidence type="ECO:0008006" key="4">
    <source>
        <dbReference type="Google" id="ProtNLM"/>
    </source>
</evidence>
<dbReference type="STRING" id="216903.SAMN05444371_2063"/>
<keyword evidence="3" id="KW-1185">Reference proteome</keyword>
<keyword evidence="1" id="KW-0732">Signal</keyword>
<dbReference type="AlphaFoldDB" id="A0A1M6RTC7"/>
<reference evidence="3" key="1">
    <citation type="submission" date="2016-11" db="EMBL/GenBank/DDBJ databases">
        <authorList>
            <person name="Varghese N."/>
            <person name="Submissions S."/>
        </authorList>
    </citation>
    <scope>NUCLEOTIDE SEQUENCE [LARGE SCALE GENOMIC DNA]</scope>
    <source>
        <strain evidence="3">DSM 18016</strain>
    </source>
</reference>
<proteinExistence type="predicted"/>
<name>A0A1M6RTC7_9FLAO</name>
<evidence type="ECO:0000313" key="2">
    <source>
        <dbReference type="EMBL" id="SHK35618.1"/>
    </source>
</evidence>
<dbReference type="RefSeq" id="WP_245795877.1">
    <property type="nucleotide sequence ID" value="NZ_FRAM01000002.1"/>
</dbReference>
<dbReference type="EMBL" id="FRAM01000002">
    <property type="protein sequence ID" value="SHK35618.1"/>
    <property type="molecule type" value="Genomic_DNA"/>
</dbReference>
<dbReference type="Proteomes" id="UP000184498">
    <property type="component" value="Unassembled WGS sequence"/>
</dbReference>
<gene>
    <name evidence="2" type="ORF">SAMN05444371_2063</name>
</gene>
<feature type="signal peptide" evidence="1">
    <location>
        <begin position="1"/>
        <end position="19"/>
    </location>
</feature>
<evidence type="ECO:0000256" key="1">
    <source>
        <dbReference type="SAM" id="SignalP"/>
    </source>
</evidence>
<accession>A0A1M6RTC7</accession>
<organism evidence="2 3">
    <name type="scientific">Epilithonimonas mollis</name>
    <dbReference type="NCBI Taxonomy" id="216903"/>
    <lineage>
        <taxon>Bacteria</taxon>
        <taxon>Pseudomonadati</taxon>
        <taxon>Bacteroidota</taxon>
        <taxon>Flavobacteriia</taxon>
        <taxon>Flavobacteriales</taxon>
        <taxon>Weeksellaceae</taxon>
        <taxon>Chryseobacterium group</taxon>
        <taxon>Epilithonimonas</taxon>
    </lineage>
</organism>